<organism evidence="2 3">
    <name type="scientific">Nocardioides dubius</name>
    <dbReference type="NCBI Taxonomy" id="317019"/>
    <lineage>
        <taxon>Bacteria</taxon>
        <taxon>Bacillati</taxon>
        <taxon>Actinomycetota</taxon>
        <taxon>Actinomycetes</taxon>
        <taxon>Propionibacteriales</taxon>
        <taxon>Nocardioidaceae</taxon>
        <taxon>Nocardioides</taxon>
    </lineage>
</organism>
<feature type="transmembrane region" description="Helical" evidence="1">
    <location>
        <begin position="41"/>
        <end position="62"/>
    </location>
</feature>
<evidence type="ECO:0000313" key="2">
    <source>
        <dbReference type="EMBL" id="GAA1101994.1"/>
    </source>
</evidence>
<evidence type="ECO:0000313" key="3">
    <source>
        <dbReference type="Proteomes" id="UP001501581"/>
    </source>
</evidence>
<evidence type="ECO:0008006" key="4">
    <source>
        <dbReference type="Google" id="ProtNLM"/>
    </source>
</evidence>
<gene>
    <name evidence="2" type="ORF">GCM10009668_20510</name>
</gene>
<sequence>MFSEYRLAPSLAARLLGLIIVGFALVVLVATAIVMLFATSILVLTAAIVVTIVGLFSIGWYLTQRAWVVRLGPDGYQVRFVRGAGAKQARWGDVEEVVTDTVAGAPCLILRLRNGEATVIPVEVLAVDREQFVREISTYLPR</sequence>
<protein>
    <recommendedName>
        <fullName evidence="4">PH domain-containing protein</fullName>
    </recommendedName>
</protein>
<keyword evidence="1" id="KW-1133">Transmembrane helix</keyword>
<dbReference type="EMBL" id="BAAALG010000008">
    <property type="protein sequence ID" value="GAA1101994.1"/>
    <property type="molecule type" value="Genomic_DNA"/>
</dbReference>
<proteinExistence type="predicted"/>
<comment type="caution">
    <text evidence="2">The sequence shown here is derived from an EMBL/GenBank/DDBJ whole genome shotgun (WGS) entry which is preliminary data.</text>
</comment>
<accession>A0ABP4EDW2</accession>
<keyword evidence="1" id="KW-0472">Membrane</keyword>
<dbReference type="Proteomes" id="UP001501581">
    <property type="component" value="Unassembled WGS sequence"/>
</dbReference>
<keyword evidence="3" id="KW-1185">Reference proteome</keyword>
<dbReference type="RefSeq" id="WP_343994010.1">
    <property type="nucleotide sequence ID" value="NZ_BAAALG010000008.1"/>
</dbReference>
<name>A0ABP4EDW2_9ACTN</name>
<reference evidence="3" key="1">
    <citation type="journal article" date="2019" name="Int. J. Syst. Evol. Microbiol.">
        <title>The Global Catalogue of Microorganisms (GCM) 10K type strain sequencing project: providing services to taxonomists for standard genome sequencing and annotation.</title>
        <authorList>
            <consortium name="The Broad Institute Genomics Platform"/>
            <consortium name="The Broad Institute Genome Sequencing Center for Infectious Disease"/>
            <person name="Wu L."/>
            <person name="Ma J."/>
        </authorList>
    </citation>
    <scope>NUCLEOTIDE SEQUENCE [LARGE SCALE GENOMIC DNA]</scope>
    <source>
        <strain evidence="3">JCM 13008</strain>
    </source>
</reference>
<keyword evidence="1" id="KW-0812">Transmembrane</keyword>
<feature type="transmembrane region" description="Helical" evidence="1">
    <location>
        <begin position="12"/>
        <end position="35"/>
    </location>
</feature>
<evidence type="ECO:0000256" key="1">
    <source>
        <dbReference type="SAM" id="Phobius"/>
    </source>
</evidence>